<dbReference type="PANTHER" id="PTHR30572">
    <property type="entry name" value="MEMBRANE COMPONENT OF TRANSPORTER-RELATED"/>
    <property type="match status" value="1"/>
</dbReference>
<evidence type="ECO:0000313" key="10">
    <source>
        <dbReference type="EMBL" id="PWJ19069.1"/>
    </source>
</evidence>
<dbReference type="GO" id="GO:0022857">
    <property type="term" value="F:transmembrane transporter activity"/>
    <property type="evidence" value="ECO:0007669"/>
    <property type="project" value="TreeGrafter"/>
</dbReference>
<feature type="domain" description="MacB-like periplasmic core" evidence="9">
    <location>
        <begin position="22"/>
        <end position="217"/>
    </location>
</feature>
<evidence type="ECO:0000256" key="3">
    <source>
        <dbReference type="ARBA" id="ARBA00022692"/>
    </source>
</evidence>
<keyword evidence="3 7" id="KW-0812">Transmembrane</keyword>
<keyword evidence="2" id="KW-1003">Cell membrane</keyword>
<accession>A0A2Y9BMT0</accession>
<evidence type="ECO:0000256" key="6">
    <source>
        <dbReference type="ARBA" id="ARBA00038076"/>
    </source>
</evidence>
<feature type="transmembrane region" description="Helical" evidence="7">
    <location>
        <begin position="286"/>
        <end position="311"/>
    </location>
</feature>
<sequence length="412" mass="43947">MGQFLEYVKMALDNIRSNKGRSFLTMLGIIIGITSVVTIVSIGNGLKKDVVDASNEQNNTISIQSNTEEVSDPNCITGDDISFLKTSLGDSVQSVSSYSATLGSISTRKGKFDTYVGLTTPDYENAQYQSPLVKGKYFNDNDVANANMVCVIDELTAIYLFGNTDVIGMSIELQVDSSIQDVLIIGIRETSAEMMEAEKQYLAMGMDKSINLEMPYTVSNSLGTPVEAFPSVSITAYDKDQASRIAKSAIQILNSRHQNLGESPFIQQKPMDFSDMFGSIMDGVTAFVALVAGISLIVGGIGVMNIMLVSVTERTREIGIRKALGAKTGSIIAQFLCESAIISGMGGIIGILLGAALTALITALGIGGIKAQLSFPAILVATIFSCSVGIVFGIYPARKAARLSPIEALRRM</sequence>
<feature type="transmembrane region" description="Helical" evidence="7">
    <location>
        <begin position="21"/>
        <end position="42"/>
    </location>
</feature>
<dbReference type="OrthoDB" id="9770036at2"/>
<proteinExistence type="inferred from homology"/>
<dbReference type="Pfam" id="PF02687">
    <property type="entry name" value="FtsX"/>
    <property type="match status" value="1"/>
</dbReference>
<comment type="caution">
    <text evidence="10">The sequence shown here is derived from an EMBL/GenBank/DDBJ whole genome shotgun (WGS) entry which is preliminary data.</text>
</comment>
<evidence type="ECO:0000256" key="7">
    <source>
        <dbReference type="SAM" id="Phobius"/>
    </source>
</evidence>
<dbReference type="RefSeq" id="WP_109733930.1">
    <property type="nucleotide sequence ID" value="NZ_BAAACK010000028.1"/>
</dbReference>
<evidence type="ECO:0000259" key="8">
    <source>
        <dbReference type="Pfam" id="PF02687"/>
    </source>
</evidence>
<dbReference type="EMBL" id="QGDL01000024">
    <property type="protein sequence ID" value="PWJ19069.1"/>
    <property type="molecule type" value="Genomic_DNA"/>
</dbReference>
<keyword evidence="5 7" id="KW-0472">Membrane</keyword>
<organism evidence="10 11">
    <name type="scientific">Faecalicatena orotica</name>
    <dbReference type="NCBI Taxonomy" id="1544"/>
    <lineage>
        <taxon>Bacteria</taxon>
        <taxon>Bacillati</taxon>
        <taxon>Bacillota</taxon>
        <taxon>Clostridia</taxon>
        <taxon>Lachnospirales</taxon>
        <taxon>Lachnospiraceae</taxon>
        <taxon>Faecalicatena</taxon>
    </lineage>
</organism>
<feature type="transmembrane region" description="Helical" evidence="7">
    <location>
        <begin position="373"/>
        <end position="395"/>
    </location>
</feature>
<evidence type="ECO:0000256" key="2">
    <source>
        <dbReference type="ARBA" id="ARBA00022475"/>
    </source>
</evidence>
<comment type="subcellular location">
    <subcellularLocation>
        <location evidence="1">Cell membrane</location>
        <topology evidence="1">Multi-pass membrane protein</topology>
    </subcellularLocation>
</comment>
<evidence type="ECO:0000256" key="4">
    <source>
        <dbReference type="ARBA" id="ARBA00022989"/>
    </source>
</evidence>
<dbReference type="InterPro" id="IPR003838">
    <property type="entry name" value="ABC3_permease_C"/>
</dbReference>
<evidence type="ECO:0000256" key="1">
    <source>
        <dbReference type="ARBA" id="ARBA00004651"/>
    </source>
</evidence>
<gene>
    <name evidence="10" type="ORF">A8806_12431</name>
</gene>
<feature type="transmembrane region" description="Helical" evidence="7">
    <location>
        <begin position="332"/>
        <end position="361"/>
    </location>
</feature>
<keyword evidence="4 7" id="KW-1133">Transmembrane helix</keyword>
<dbReference type="AlphaFoldDB" id="A0A2Y9BMT0"/>
<dbReference type="Proteomes" id="UP000245845">
    <property type="component" value="Unassembled WGS sequence"/>
</dbReference>
<dbReference type="GO" id="GO:0005886">
    <property type="term" value="C:plasma membrane"/>
    <property type="evidence" value="ECO:0007669"/>
    <property type="project" value="UniProtKB-SubCell"/>
</dbReference>
<evidence type="ECO:0000256" key="5">
    <source>
        <dbReference type="ARBA" id="ARBA00023136"/>
    </source>
</evidence>
<dbReference type="InterPro" id="IPR050250">
    <property type="entry name" value="Macrolide_Exporter_MacB"/>
</dbReference>
<keyword evidence="11" id="KW-1185">Reference proteome</keyword>
<dbReference type="InterPro" id="IPR025857">
    <property type="entry name" value="MacB_PCD"/>
</dbReference>
<dbReference type="PANTHER" id="PTHR30572:SF4">
    <property type="entry name" value="ABC TRANSPORTER PERMEASE YTRF"/>
    <property type="match status" value="1"/>
</dbReference>
<feature type="domain" description="ABC3 transporter permease C-terminal" evidence="8">
    <location>
        <begin position="290"/>
        <end position="405"/>
    </location>
</feature>
<reference evidence="10 11" key="1">
    <citation type="submission" date="2018-05" db="EMBL/GenBank/DDBJ databases">
        <title>The Hungate 1000. A catalogue of reference genomes from the rumen microbiome.</title>
        <authorList>
            <person name="Kelly W."/>
        </authorList>
    </citation>
    <scope>NUCLEOTIDE SEQUENCE [LARGE SCALE GENOMIC DNA]</scope>
    <source>
        <strain evidence="10 11">NLAE-zl-C242</strain>
    </source>
</reference>
<comment type="similarity">
    <text evidence="6">Belongs to the ABC-4 integral membrane protein family.</text>
</comment>
<name>A0A2Y9BMT0_9FIRM</name>
<evidence type="ECO:0000313" key="11">
    <source>
        <dbReference type="Proteomes" id="UP000245845"/>
    </source>
</evidence>
<evidence type="ECO:0000259" key="9">
    <source>
        <dbReference type="Pfam" id="PF12704"/>
    </source>
</evidence>
<protein>
    <submittedName>
        <fullName evidence="10">Putative ABC transport system permease protein</fullName>
    </submittedName>
</protein>
<dbReference type="Pfam" id="PF12704">
    <property type="entry name" value="MacB_PCD"/>
    <property type="match status" value="1"/>
</dbReference>